<dbReference type="Pfam" id="PF13225">
    <property type="entry name" value="D27-like_C"/>
    <property type="match status" value="1"/>
</dbReference>
<proteinExistence type="predicted"/>
<dbReference type="InterPro" id="IPR038938">
    <property type="entry name" value="D27-like"/>
</dbReference>
<dbReference type="PANTHER" id="PTHR33591:SF2">
    <property type="entry name" value="BETA-CAROTENE ISOMERASE D27"/>
    <property type="match status" value="1"/>
</dbReference>
<dbReference type="OrthoDB" id="416096at2759"/>
<dbReference type="AlphaFoldDB" id="A0A8J5XDJ6"/>
<dbReference type="OMA" id="HAWIPRR"/>
<feature type="domain" description="Beta-carotene isomerase D27-like C-terminal" evidence="1">
    <location>
        <begin position="116"/>
        <end position="194"/>
    </location>
</feature>
<dbReference type="InterPro" id="IPR025114">
    <property type="entry name" value="D27-like_C"/>
</dbReference>
<evidence type="ECO:0000259" key="1">
    <source>
        <dbReference type="Pfam" id="PF13225"/>
    </source>
</evidence>
<keyword evidence="3" id="KW-1185">Reference proteome</keyword>
<dbReference type="PANTHER" id="PTHR33591">
    <property type="entry name" value="BETA-CAROTENE ISOMERASE D27"/>
    <property type="match status" value="1"/>
</dbReference>
<sequence>MSLSRAPLASVRDMGERDAPIEDGPFGLAMIGAFRLAMGRMAGWQSPRPFVEVEPGDSYRGLVDISRRLFASSPDETVDKVLGVLAQFPTKPQLLRDNRASAELLGWLTPPLFRFLVGPSTTERWTHPSGEQWRSRVVIERCRFLEGAACKGMCVGLCQQPTERFFGEELGLPLSMEPNFADGSCTMTWGQRPRADALAEQELGCFRECALRSTAAADQRRDSDAPCELVSQHAAITPDGAGVPARGPME</sequence>
<dbReference type="GO" id="GO:0005506">
    <property type="term" value="F:iron ion binding"/>
    <property type="evidence" value="ECO:0007669"/>
    <property type="project" value="InterPro"/>
</dbReference>
<organism evidence="2 3">
    <name type="scientific">Diacronema lutheri</name>
    <name type="common">Unicellular marine alga</name>
    <name type="synonym">Monochrysis lutheri</name>
    <dbReference type="NCBI Taxonomy" id="2081491"/>
    <lineage>
        <taxon>Eukaryota</taxon>
        <taxon>Haptista</taxon>
        <taxon>Haptophyta</taxon>
        <taxon>Pavlovophyceae</taxon>
        <taxon>Pavlovales</taxon>
        <taxon>Pavlovaceae</taxon>
        <taxon>Diacronema</taxon>
    </lineage>
</organism>
<protein>
    <recommendedName>
        <fullName evidence="1">Beta-carotene isomerase D27-like C-terminal domain-containing protein</fullName>
    </recommendedName>
</protein>
<dbReference type="Proteomes" id="UP000751190">
    <property type="component" value="Unassembled WGS sequence"/>
</dbReference>
<evidence type="ECO:0000313" key="3">
    <source>
        <dbReference type="Proteomes" id="UP000751190"/>
    </source>
</evidence>
<reference evidence="2" key="1">
    <citation type="submission" date="2021-05" db="EMBL/GenBank/DDBJ databases">
        <title>The genome of the haptophyte Pavlova lutheri (Diacronema luteri, Pavlovales) - a model for lipid biosynthesis in eukaryotic algae.</title>
        <authorList>
            <person name="Hulatt C.J."/>
            <person name="Posewitz M.C."/>
        </authorList>
    </citation>
    <scope>NUCLEOTIDE SEQUENCE</scope>
    <source>
        <strain evidence="2">NIVA-4/92</strain>
    </source>
</reference>
<evidence type="ECO:0000313" key="2">
    <source>
        <dbReference type="EMBL" id="KAG8458672.1"/>
    </source>
</evidence>
<accession>A0A8J5XDJ6</accession>
<name>A0A8J5XDJ6_DIALT</name>
<comment type="caution">
    <text evidence="2">The sequence shown here is derived from an EMBL/GenBank/DDBJ whole genome shotgun (WGS) entry which is preliminary data.</text>
</comment>
<dbReference type="EMBL" id="JAGTXO010000049">
    <property type="protein sequence ID" value="KAG8458672.1"/>
    <property type="molecule type" value="Genomic_DNA"/>
</dbReference>
<gene>
    <name evidence="2" type="ORF">KFE25_008469</name>
</gene>